<dbReference type="PANTHER" id="PTHR46825">
    <property type="entry name" value="D-ALANYL-D-ALANINE-CARBOXYPEPTIDASE/ENDOPEPTIDASE AMPH"/>
    <property type="match status" value="1"/>
</dbReference>
<dbReference type="OrthoDB" id="428260at2759"/>
<dbReference type="EMBL" id="CAJNIZ010037892">
    <property type="protein sequence ID" value="CAE7573893.1"/>
    <property type="molecule type" value="Genomic_DNA"/>
</dbReference>
<dbReference type="InterPro" id="IPR012338">
    <property type="entry name" value="Beta-lactam/transpept-like"/>
</dbReference>
<dbReference type="InterPro" id="IPR001466">
    <property type="entry name" value="Beta-lactam-related"/>
</dbReference>
<evidence type="ECO:0000313" key="3">
    <source>
        <dbReference type="Proteomes" id="UP000649617"/>
    </source>
</evidence>
<organism evidence="2 3">
    <name type="scientific">Symbiodinium pilosum</name>
    <name type="common">Dinoflagellate</name>
    <dbReference type="NCBI Taxonomy" id="2952"/>
    <lineage>
        <taxon>Eukaryota</taxon>
        <taxon>Sar</taxon>
        <taxon>Alveolata</taxon>
        <taxon>Dinophyceae</taxon>
        <taxon>Suessiales</taxon>
        <taxon>Symbiodiniaceae</taxon>
        <taxon>Symbiodinium</taxon>
    </lineage>
</organism>
<dbReference type="SUPFAM" id="SSF56601">
    <property type="entry name" value="beta-lactamase/transpeptidase-like"/>
    <property type="match status" value="1"/>
</dbReference>
<proteinExistence type="predicted"/>
<name>A0A812UGJ0_SYMPI</name>
<evidence type="ECO:0000259" key="1">
    <source>
        <dbReference type="Pfam" id="PF00144"/>
    </source>
</evidence>
<dbReference type="InterPro" id="IPR050491">
    <property type="entry name" value="AmpC-like"/>
</dbReference>
<dbReference type="Pfam" id="PF00144">
    <property type="entry name" value="Beta-lactamase"/>
    <property type="match status" value="1"/>
</dbReference>
<accession>A0A812UGJ0</accession>
<dbReference type="Proteomes" id="UP000649617">
    <property type="component" value="Unassembled WGS sequence"/>
</dbReference>
<sequence>MRDKYDMGLAAAFHSPNMSFSVASGYTDGGLGLGHKTRPAQPDDLYVWGSTTKMITAPAVLQLFERGLVKLTDPISLHIDPILLHLNGTRLESHFGTAIHAVQIQHLLHMTSGIQDYDGGAFSAAQFANRSKAFGPVEIVTRFVSPTLQFSPGEHQAYCSTNYILLGLVLATHYHRAGSDWSWQDYDQASVVPAALQKAFNHSLFVMQGPCSKYTPVHGFMGFYPSAQLPKQDVWDVSCLGGWTAGNYVGSVADIARFTYELYNTKEPKIISAKSQAHLTNFTAPGMSSFKFYGMGTFNLDWSVGADAYGHVGDTYGYQSQTTYIPGFDFVISVATNVETEKQAQPADFTCHAYHQLKAVLTGTRAPHCTFVATRPIFVKVFTCSRLGRELFKFCHGFWGLGAGSLTLYELLQNS</sequence>
<comment type="caution">
    <text evidence="2">The sequence shown here is derived from an EMBL/GenBank/DDBJ whole genome shotgun (WGS) entry which is preliminary data.</text>
</comment>
<keyword evidence="3" id="KW-1185">Reference proteome</keyword>
<evidence type="ECO:0000313" key="2">
    <source>
        <dbReference type="EMBL" id="CAE7573893.1"/>
    </source>
</evidence>
<dbReference type="Gene3D" id="3.40.710.10">
    <property type="entry name" value="DD-peptidase/beta-lactamase superfamily"/>
    <property type="match status" value="1"/>
</dbReference>
<dbReference type="AlphaFoldDB" id="A0A812UGJ0"/>
<feature type="domain" description="Beta-lactamase-related" evidence="1">
    <location>
        <begin position="33"/>
        <end position="345"/>
    </location>
</feature>
<reference evidence="2" key="1">
    <citation type="submission" date="2021-02" db="EMBL/GenBank/DDBJ databases">
        <authorList>
            <person name="Dougan E. K."/>
            <person name="Rhodes N."/>
            <person name="Thang M."/>
            <person name="Chan C."/>
        </authorList>
    </citation>
    <scope>NUCLEOTIDE SEQUENCE</scope>
</reference>
<gene>
    <name evidence="2" type="primary">flp</name>
    <name evidence="2" type="ORF">SPIL2461_LOCUS15459</name>
</gene>
<protein>
    <submittedName>
        <fullName evidence="2">Flp protein</fullName>
    </submittedName>
</protein>
<dbReference type="PANTHER" id="PTHR46825:SF9">
    <property type="entry name" value="BETA-LACTAMASE-RELATED DOMAIN-CONTAINING PROTEIN"/>
    <property type="match status" value="1"/>
</dbReference>